<sequence>MRFAVLSDIHGNLPALEAVLADLPRHDITQWVNLGDILSGPLWPAETAARLMSENAVTIRGNHERQLLACAERPGQPSDQYAFDRLSAHQLAWLQSLPSEHWLAPDVLMVHGMPGDDLNYLLEDVAHGGTLVPPEATLEARLGNHAASLVLCGHSHLPRAVWLSRGILLVNPGSVGLQGYDDDAGGPHLVQNYSPHARYAICEQQGGHWHVQQLMVPYDWDAAARQAERNGRPDWAYALRTGRARLPA</sequence>
<dbReference type="InterPro" id="IPR011152">
    <property type="entry name" value="Pesterase_MJ0912"/>
</dbReference>
<comment type="caution">
    <text evidence="2">The sequence shown here is derived from an EMBL/GenBank/DDBJ whole genome shotgun (WGS) entry which is preliminary data.</text>
</comment>
<dbReference type="InterPro" id="IPR004843">
    <property type="entry name" value="Calcineurin-like_PHP"/>
</dbReference>
<evidence type="ECO:0000259" key="1">
    <source>
        <dbReference type="Pfam" id="PF00149"/>
    </source>
</evidence>
<dbReference type="RefSeq" id="WP_184041525.1">
    <property type="nucleotide sequence ID" value="NZ_JACHHY010000025.1"/>
</dbReference>
<dbReference type="InterPro" id="IPR029052">
    <property type="entry name" value="Metallo-depent_PP-like"/>
</dbReference>
<dbReference type="PIRSF" id="PIRSF000883">
    <property type="entry name" value="Pesterase_MJ0912"/>
    <property type="match status" value="1"/>
</dbReference>
<dbReference type="PANTHER" id="PTHR42850">
    <property type="entry name" value="METALLOPHOSPHOESTERASE"/>
    <property type="match status" value="1"/>
</dbReference>
<dbReference type="Pfam" id="PF00149">
    <property type="entry name" value="Metallophos"/>
    <property type="match status" value="1"/>
</dbReference>
<dbReference type="Gene3D" id="3.60.21.10">
    <property type="match status" value="1"/>
</dbReference>
<dbReference type="PANTHER" id="PTHR42850:SF2">
    <property type="entry name" value="BLL5683 PROTEIN"/>
    <property type="match status" value="1"/>
</dbReference>
<proteinExistence type="predicted"/>
<accession>A0A840MNA2</accession>
<dbReference type="EMBL" id="JACHHY010000025">
    <property type="protein sequence ID" value="MBB5020118.1"/>
    <property type="molecule type" value="Genomic_DNA"/>
</dbReference>
<evidence type="ECO:0000313" key="2">
    <source>
        <dbReference type="EMBL" id="MBB5020118.1"/>
    </source>
</evidence>
<keyword evidence="3" id="KW-1185">Reference proteome</keyword>
<dbReference type="SUPFAM" id="SSF56300">
    <property type="entry name" value="Metallo-dependent phosphatases"/>
    <property type="match status" value="1"/>
</dbReference>
<dbReference type="InterPro" id="IPR050126">
    <property type="entry name" value="Ap4A_hydrolase"/>
</dbReference>
<gene>
    <name evidence="2" type="ORF">HNQ59_003432</name>
</gene>
<evidence type="ECO:0000313" key="3">
    <source>
        <dbReference type="Proteomes" id="UP000575898"/>
    </source>
</evidence>
<reference evidence="2 3" key="1">
    <citation type="submission" date="2020-08" db="EMBL/GenBank/DDBJ databases">
        <title>Genomic Encyclopedia of Type Strains, Phase IV (KMG-IV): sequencing the most valuable type-strain genomes for metagenomic binning, comparative biology and taxonomic classification.</title>
        <authorList>
            <person name="Goeker M."/>
        </authorList>
    </citation>
    <scope>NUCLEOTIDE SEQUENCE [LARGE SCALE GENOMIC DNA]</scope>
    <source>
        <strain evidence="2 3">DSM 27165</strain>
    </source>
</reference>
<name>A0A840MNA2_9PROT</name>
<dbReference type="AlphaFoldDB" id="A0A840MNA2"/>
<dbReference type="GO" id="GO:0005737">
    <property type="term" value="C:cytoplasm"/>
    <property type="evidence" value="ECO:0007669"/>
    <property type="project" value="TreeGrafter"/>
</dbReference>
<dbReference type="Proteomes" id="UP000575898">
    <property type="component" value="Unassembled WGS sequence"/>
</dbReference>
<organism evidence="2 3">
    <name type="scientific">Chitinivorax tropicus</name>
    <dbReference type="NCBI Taxonomy" id="714531"/>
    <lineage>
        <taxon>Bacteria</taxon>
        <taxon>Pseudomonadati</taxon>
        <taxon>Pseudomonadota</taxon>
        <taxon>Betaproteobacteria</taxon>
        <taxon>Chitinivorax</taxon>
    </lineage>
</organism>
<feature type="domain" description="Calcineurin-like phosphoesterase" evidence="1">
    <location>
        <begin position="1"/>
        <end position="157"/>
    </location>
</feature>
<protein>
    <submittedName>
        <fullName evidence="2">Putative phosphodiesterase</fullName>
    </submittedName>
</protein>
<dbReference type="GO" id="GO:0016791">
    <property type="term" value="F:phosphatase activity"/>
    <property type="evidence" value="ECO:0007669"/>
    <property type="project" value="TreeGrafter"/>
</dbReference>